<feature type="coiled-coil region" evidence="1">
    <location>
        <begin position="62"/>
        <end position="89"/>
    </location>
</feature>
<keyword evidence="1" id="KW-0175">Coiled coil</keyword>
<comment type="caution">
    <text evidence="3">The sequence shown here is derived from an EMBL/GenBank/DDBJ whole genome shotgun (WGS) entry which is preliminary data.</text>
</comment>
<evidence type="ECO:0000256" key="1">
    <source>
        <dbReference type="SAM" id="Coils"/>
    </source>
</evidence>
<reference evidence="3 4" key="1">
    <citation type="submission" date="2016-07" db="EMBL/GenBank/DDBJ databases">
        <title>Pervasive Adenine N6-methylation of Active Genes in Fungi.</title>
        <authorList>
            <consortium name="DOE Joint Genome Institute"/>
            <person name="Mondo S.J."/>
            <person name="Dannebaum R.O."/>
            <person name="Kuo R.C."/>
            <person name="Labutti K."/>
            <person name="Haridas S."/>
            <person name="Kuo A."/>
            <person name="Salamov A."/>
            <person name="Ahrendt S.R."/>
            <person name="Lipzen A."/>
            <person name="Sullivan W."/>
            <person name="Andreopoulos W.B."/>
            <person name="Clum A."/>
            <person name="Lindquist E."/>
            <person name="Daum C."/>
            <person name="Ramamoorthy G.K."/>
            <person name="Gryganskyi A."/>
            <person name="Culley D."/>
            <person name="Magnuson J.K."/>
            <person name="James T.Y."/>
            <person name="O'Malley M.A."/>
            <person name="Stajich J.E."/>
            <person name="Spatafora J.W."/>
            <person name="Visel A."/>
            <person name="Grigoriev I.V."/>
        </authorList>
    </citation>
    <scope>NUCLEOTIDE SEQUENCE [LARGE SCALE GENOMIC DNA]</scope>
    <source>
        <strain evidence="3 4">NRRL 3116</strain>
    </source>
</reference>
<organism evidence="3 4">
    <name type="scientific">Lobosporangium transversale</name>
    <dbReference type="NCBI Taxonomy" id="64571"/>
    <lineage>
        <taxon>Eukaryota</taxon>
        <taxon>Fungi</taxon>
        <taxon>Fungi incertae sedis</taxon>
        <taxon>Mucoromycota</taxon>
        <taxon>Mortierellomycotina</taxon>
        <taxon>Mortierellomycetes</taxon>
        <taxon>Mortierellales</taxon>
        <taxon>Mortierellaceae</taxon>
        <taxon>Lobosporangium</taxon>
    </lineage>
</organism>
<dbReference type="RefSeq" id="XP_021878723.1">
    <property type="nucleotide sequence ID" value="XM_022026735.1"/>
</dbReference>
<keyword evidence="4" id="KW-1185">Reference proteome</keyword>
<evidence type="ECO:0000313" key="4">
    <source>
        <dbReference type="Proteomes" id="UP000193648"/>
    </source>
</evidence>
<sequence length="245" mass="27076">MASSIRTAASALPRVPMTRIPLVVFANSHVSPASLASVNGAHPSAFSSMTAHKDTKTGNTWVDNAKKVVEKLEQSAQKLAGTMDKTTQNYLNEVKQFEHAEDDLWKDVGLAVNSKHAHEKATAANMMPNSHYPISHNQSGGKTINNNDRLMTEDATSFEDPFVDQIQADVIYSDSKVKKDSIHHQEMLYSLLEELKADKQQTNLSKHASDAIRMVESHNVLKQDKAPIHAIRDEDPSQKATHADK</sequence>
<dbReference type="AlphaFoldDB" id="A0A1Y2GF65"/>
<name>A0A1Y2GF65_9FUNG</name>
<dbReference type="Proteomes" id="UP000193648">
    <property type="component" value="Unassembled WGS sequence"/>
</dbReference>
<gene>
    <name evidence="3" type="ORF">BCR41DRAFT_373007</name>
</gene>
<dbReference type="OrthoDB" id="2339012at2759"/>
<evidence type="ECO:0000256" key="2">
    <source>
        <dbReference type="SAM" id="MobiDB-lite"/>
    </source>
</evidence>
<dbReference type="GeneID" id="33568578"/>
<protein>
    <submittedName>
        <fullName evidence="3">Uncharacterized protein</fullName>
    </submittedName>
</protein>
<dbReference type="InParanoid" id="A0A1Y2GF65"/>
<dbReference type="EMBL" id="MCFF01000035">
    <property type="protein sequence ID" value="ORZ09096.1"/>
    <property type="molecule type" value="Genomic_DNA"/>
</dbReference>
<accession>A0A1Y2GF65</accession>
<proteinExistence type="predicted"/>
<evidence type="ECO:0000313" key="3">
    <source>
        <dbReference type="EMBL" id="ORZ09096.1"/>
    </source>
</evidence>
<feature type="region of interest" description="Disordered" evidence="2">
    <location>
        <begin position="225"/>
        <end position="245"/>
    </location>
</feature>